<organism evidence="1 2">
    <name type="scientific">Ataeniobius toweri</name>
    <dbReference type="NCBI Taxonomy" id="208326"/>
    <lineage>
        <taxon>Eukaryota</taxon>
        <taxon>Metazoa</taxon>
        <taxon>Chordata</taxon>
        <taxon>Craniata</taxon>
        <taxon>Vertebrata</taxon>
        <taxon>Euteleostomi</taxon>
        <taxon>Actinopterygii</taxon>
        <taxon>Neopterygii</taxon>
        <taxon>Teleostei</taxon>
        <taxon>Neoteleostei</taxon>
        <taxon>Acanthomorphata</taxon>
        <taxon>Ovalentaria</taxon>
        <taxon>Atherinomorphae</taxon>
        <taxon>Cyprinodontiformes</taxon>
        <taxon>Goodeidae</taxon>
        <taxon>Ataeniobius</taxon>
    </lineage>
</organism>
<gene>
    <name evidence="1" type="ORF">ATANTOWER_026636</name>
</gene>
<evidence type="ECO:0000313" key="1">
    <source>
        <dbReference type="EMBL" id="MED6256463.1"/>
    </source>
</evidence>
<dbReference type="EMBL" id="JAHUTI010075181">
    <property type="protein sequence ID" value="MED6256463.1"/>
    <property type="molecule type" value="Genomic_DNA"/>
</dbReference>
<comment type="caution">
    <text evidence="1">The sequence shown here is derived from an EMBL/GenBank/DDBJ whole genome shotgun (WGS) entry which is preliminary data.</text>
</comment>
<keyword evidence="2" id="KW-1185">Reference proteome</keyword>
<sequence length="194" mass="21841">MGTVIFLATKQHLKMADSNKENYDLDHFIHWKDDDLKHFCSRSGLPVTFKTAYGNRQNRKEELAALAYAASIQKLTLGMTKDERDAFKNHSLLVVRNKQISDPLKAADGWLDEVQGLNLWPPCLSADISEYLLSRDEKLLLHRLCNDYNRGVKLQSLEGQCPATFRCVPGPTPQTNGCISSSVCSQVSRVLLMT</sequence>
<dbReference type="Proteomes" id="UP001345963">
    <property type="component" value="Unassembled WGS sequence"/>
</dbReference>
<proteinExistence type="predicted"/>
<accession>A0ABU7C1B6</accession>
<name>A0ABU7C1B6_9TELE</name>
<evidence type="ECO:0000313" key="2">
    <source>
        <dbReference type="Proteomes" id="UP001345963"/>
    </source>
</evidence>
<protein>
    <submittedName>
        <fullName evidence="1">Uncharacterized protein</fullName>
    </submittedName>
</protein>
<reference evidence="1 2" key="1">
    <citation type="submission" date="2021-07" db="EMBL/GenBank/DDBJ databases">
        <authorList>
            <person name="Palmer J.M."/>
        </authorList>
    </citation>
    <scope>NUCLEOTIDE SEQUENCE [LARGE SCALE GENOMIC DNA]</scope>
    <source>
        <strain evidence="1 2">AT_MEX2019</strain>
        <tissue evidence="1">Muscle</tissue>
    </source>
</reference>